<dbReference type="HOGENOM" id="CLU_194986_0_0_2"/>
<dbReference type="EMBL" id="CP000816">
    <property type="protein sequence ID" value="ABU82151.1"/>
    <property type="molecule type" value="Genomic_DNA"/>
</dbReference>
<dbReference type="eggNOG" id="arCOG02836">
    <property type="taxonomic scope" value="Archaea"/>
</dbReference>
<evidence type="ECO:0000313" key="2">
    <source>
        <dbReference type="EMBL" id="ABU82151.1"/>
    </source>
</evidence>
<gene>
    <name evidence="2" type="ordered locus">Igni_0971</name>
</gene>
<proteinExistence type="predicted"/>
<sequence length="70" mass="8267">MEWKEVKVPVTLYNRLRELAAKTGFEDPNTLLIHLLREALAKLEEEVEEANISEEERKEIIERLRSLGYL</sequence>
<dbReference type="RefSeq" id="WP_012123115.1">
    <property type="nucleotide sequence ID" value="NC_009776.1"/>
</dbReference>
<keyword evidence="3" id="KW-1185">Reference proteome</keyword>
<dbReference type="GeneID" id="5561719"/>
<dbReference type="KEGG" id="iho:Igni_0971"/>
<dbReference type="STRING" id="453591.Igni_0971"/>
<organism evidence="2 3">
    <name type="scientific">Ignicoccus hospitalis (strain KIN4/I / DSM 18386 / JCM 14125)</name>
    <dbReference type="NCBI Taxonomy" id="453591"/>
    <lineage>
        <taxon>Archaea</taxon>
        <taxon>Thermoproteota</taxon>
        <taxon>Thermoprotei</taxon>
        <taxon>Desulfurococcales</taxon>
        <taxon>Desulfurococcaceae</taxon>
        <taxon>Ignicoccus</taxon>
    </lineage>
</organism>
<dbReference type="Proteomes" id="UP000000262">
    <property type="component" value="Chromosome"/>
</dbReference>
<feature type="coiled-coil region" evidence="1">
    <location>
        <begin position="33"/>
        <end position="63"/>
    </location>
</feature>
<accession>A8AB49</accession>
<reference evidence="2 3" key="1">
    <citation type="journal article" date="2008" name="Genome Biol.">
        <title>A genomic analysis of the archaeal system Ignicoccus hospitalis-Nanoarchaeum equitans.</title>
        <authorList>
            <person name="Podar M."/>
            <person name="Anderson I."/>
            <person name="Makarova K.S."/>
            <person name="Elkins J.G."/>
            <person name="Ivanova N."/>
            <person name="Wall M.A."/>
            <person name="Lykidis A."/>
            <person name="Mavromatis K."/>
            <person name="Sun H."/>
            <person name="Hudson M.E."/>
            <person name="Chen W."/>
            <person name="Deciu C."/>
            <person name="Hutchison D."/>
            <person name="Eads J.R."/>
            <person name="Anderson A."/>
            <person name="Fernandes F."/>
            <person name="Szeto E."/>
            <person name="Lapidus A."/>
            <person name="Kyrpides N.C."/>
            <person name="Saier M.H.Jr."/>
            <person name="Richardson P.M."/>
            <person name="Rachel R."/>
            <person name="Huber H."/>
            <person name="Eisen J.A."/>
            <person name="Koonin E.V."/>
            <person name="Keller M."/>
            <person name="Stetter K.O."/>
        </authorList>
    </citation>
    <scope>NUCLEOTIDE SEQUENCE [LARGE SCALE GENOMIC DNA]</scope>
    <source>
        <strain evidence="3">KIN4/I / DSM 18386 / JCM 14125</strain>
    </source>
</reference>
<evidence type="ECO:0008006" key="4">
    <source>
        <dbReference type="Google" id="ProtNLM"/>
    </source>
</evidence>
<protein>
    <recommendedName>
        <fullName evidence="4">CopG family transcriptional regulator</fullName>
    </recommendedName>
</protein>
<dbReference type="AlphaFoldDB" id="A8AB49"/>
<keyword evidence="1" id="KW-0175">Coiled coil</keyword>
<evidence type="ECO:0000313" key="3">
    <source>
        <dbReference type="Proteomes" id="UP000000262"/>
    </source>
</evidence>
<name>A8AB49_IGNH4</name>
<evidence type="ECO:0000256" key="1">
    <source>
        <dbReference type="SAM" id="Coils"/>
    </source>
</evidence>